<sequence>MVRRSLLFSPGDRAELLQKAPSSGADTLIFDLEDAVAPSQKESARATVRDVLADPSFNPEAEIVVRINEEIKGQNDIAALEDAAPDAVMVPKVSNSEDLSYVEDILQEHNVDCTVFALVESAKGVLNAPEIASAPVTSAVALGAEDLAVDLGASRSADGTEILYARERIVLAASAAGIDAIDTPYTTLRDNDGLRADAKFARDIGFDGKLAIHPKQVSRINEAFTPNEDRVMWARRVVEAWESAEQSGRGVVEVDGEMIDAPLLEQAQEILRRTNVDD</sequence>
<dbReference type="AlphaFoldDB" id="A0A0W1RFN0"/>
<dbReference type="InterPro" id="IPR040442">
    <property type="entry name" value="Pyrv_kinase-like_dom_sf"/>
</dbReference>
<dbReference type="GO" id="GO:0000287">
    <property type="term" value="F:magnesium ion binding"/>
    <property type="evidence" value="ECO:0007669"/>
    <property type="project" value="TreeGrafter"/>
</dbReference>
<evidence type="ECO:0000313" key="6">
    <source>
        <dbReference type="Proteomes" id="UP000053157"/>
    </source>
</evidence>
<dbReference type="InterPro" id="IPR015813">
    <property type="entry name" value="Pyrv/PenolPyrv_kinase-like_dom"/>
</dbReference>
<evidence type="ECO:0000256" key="3">
    <source>
        <dbReference type="ARBA" id="ARBA00022842"/>
    </source>
</evidence>
<dbReference type="Proteomes" id="UP000053157">
    <property type="component" value="Unassembled WGS sequence"/>
</dbReference>
<dbReference type="InterPro" id="IPR005000">
    <property type="entry name" value="Aldolase/citrate-lyase_domain"/>
</dbReference>
<evidence type="ECO:0000313" key="5">
    <source>
        <dbReference type="EMBL" id="KTG12210.1"/>
    </source>
</evidence>
<gene>
    <name evidence="5" type="ORF">AUR66_19805</name>
</gene>
<dbReference type="OrthoDB" id="9170at2157"/>
<dbReference type="GO" id="GO:0016829">
    <property type="term" value="F:lyase activity"/>
    <property type="evidence" value="ECO:0007669"/>
    <property type="project" value="UniProtKB-KW"/>
</dbReference>
<dbReference type="Gene3D" id="3.20.20.60">
    <property type="entry name" value="Phosphoenolpyruvate-binding domains"/>
    <property type="match status" value="1"/>
</dbReference>
<comment type="cofactor">
    <cofactor evidence="1">
        <name>Mg(2+)</name>
        <dbReference type="ChEBI" id="CHEBI:18420"/>
    </cofactor>
</comment>
<dbReference type="PANTHER" id="PTHR32308:SF0">
    <property type="entry name" value="HPCH_HPAI ALDOLASE_CITRATE LYASE DOMAIN-CONTAINING PROTEIN"/>
    <property type="match status" value="1"/>
</dbReference>
<name>A0A0W1RFN0_9EURY</name>
<dbReference type="PIRSF" id="PIRSF015582">
    <property type="entry name" value="Cit_lyase_B"/>
    <property type="match status" value="1"/>
</dbReference>
<keyword evidence="2" id="KW-0479">Metal-binding</keyword>
<dbReference type="EMBL" id="LOPV01000631">
    <property type="protein sequence ID" value="KTG12210.1"/>
    <property type="molecule type" value="Genomic_DNA"/>
</dbReference>
<evidence type="ECO:0000256" key="2">
    <source>
        <dbReference type="ARBA" id="ARBA00022723"/>
    </source>
</evidence>
<proteinExistence type="predicted"/>
<dbReference type="InterPro" id="IPR011206">
    <property type="entry name" value="Citrate_lyase_beta/mcl1/mcl2"/>
</dbReference>
<dbReference type="GO" id="GO:0006107">
    <property type="term" value="P:oxaloacetate metabolic process"/>
    <property type="evidence" value="ECO:0007669"/>
    <property type="project" value="TreeGrafter"/>
</dbReference>
<reference evidence="5 6" key="1">
    <citation type="submission" date="2015-12" db="EMBL/GenBank/DDBJ databases">
        <title>Haloferax profundi sp. nov. isolated from the Discovery deep brine-seawater interface in the Red Sea.</title>
        <authorList>
            <person name="Zhang G."/>
            <person name="Stingl U."/>
            <person name="Rashid M."/>
        </authorList>
    </citation>
    <scope>NUCLEOTIDE SEQUENCE [LARGE SCALE GENOMIC DNA]</scope>
    <source>
        <strain evidence="5 6">SB29</strain>
    </source>
</reference>
<accession>A0A0W1RFN0</accession>
<dbReference type="PANTHER" id="PTHR32308">
    <property type="entry name" value="LYASE BETA SUBUNIT, PUTATIVE (AFU_ORTHOLOGUE AFUA_4G13030)-RELATED"/>
    <property type="match status" value="1"/>
</dbReference>
<dbReference type="Pfam" id="PF03328">
    <property type="entry name" value="HpcH_HpaI"/>
    <property type="match status" value="1"/>
</dbReference>
<keyword evidence="6" id="KW-1185">Reference proteome</keyword>
<protein>
    <submittedName>
        <fullName evidence="5">Citryl-CoA lyase</fullName>
    </submittedName>
</protein>
<keyword evidence="3" id="KW-0460">Magnesium</keyword>
<keyword evidence="5" id="KW-0456">Lyase</keyword>
<feature type="domain" description="HpcH/HpaI aldolase/citrate lyase" evidence="4">
    <location>
        <begin position="4"/>
        <end position="214"/>
    </location>
</feature>
<comment type="caution">
    <text evidence="5">The sequence shown here is derived from an EMBL/GenBank/DDBJ whole genome shotgun (WGS) entry which is preliminary data.</text>
</comment>
<dbReference type="SUPFAM" id="SSF51621">
    <property type="entry name" value="Phosphoenolpyruvate/pyruvate domain"/>
    <property type="match status" value="1"/>
</dbReference>
<evidence type="ECO:0000259" key="4">
    <source>
        <dbReference type="Pfam" id="PF03328"/>
    </source>
</evidence>
<organism evidence="5 6">
    <name type="scientific">Haloferax profundi</name>
    <dbReference type="NCBI Taxonomy" id="1544718"/>
    <lineage>
        <taxon>Archaea</taxon>
        <taxon>Methanobacteriati</taxon>
        <taxon>Methanobacteriota</taxon>
        <taxon>Stenosarchaea group</taxon>
        <taxon>Halobacteria</taxon>
        <taxon>Halobacteriales</taxon>
        <taxon>Haloferacaceae</taxon>
        <taxon>Haloferax</taxon>
    </lineage>
</organism>
<dbReference type="RefSeq" id="WP_058573542.1">
    <property type="nucleotide sequence ID" value="NZ_LOPV01000631.1"/>
</dbReference>
<evidence type="ECO:0000256" key="1">
    <source>
        <dbReference type="ARBA" id="ARBA00001946"/>
    </source>
</evidence>